<protein>
    <submittedName>
        <fullName evidence="1">Uncharacterized protein</fullName>
    </submittedName>
</protein>
<dbReference type="RefSeq" id="WP_220193535.1">
    <property type="nucleotide sequence ID" value="NZ_BNJF01000001.1"/>
</dbReference>
<comment type="caution">
    <text evidence="1">The sequence shown here is derived from an EMBL/GenBank/DDBJ whole genome shotgun (WGS) entry which is preliminary data.</text>
</comment>
<dbReference type="Proteomes" id="UP000612362">
    <property type="component" value="Unassembled WGS sequence"/>
</dbReference>
<keyword evidence="2" id="KW-1185">Reference proteome</keyword>
<evidence type="ECO:0000313" key="2">
    <source>
        <dbReference type="Proteomes" id="UP000612362"/>
    </source>
</evidence>
<dbReference type="AlphaFoldDB" id="A0A8J3HZR3"/>
<gene>
    <name evidence="1" type="ORF">KSX_22780</name>
</gene>
<sequence length="97" mass="11329">MGWPMIEVPLDHRIHQSLLEDGDVFGLGGWRITGKLPAQILPVFRETMRLVTPFLGREGVKRVHVWGVCYRSCKQRVRRKKNAEIKWYQTSSYTCTL</sequence>
<proteinExistence type="predicted"/>
<dbReference type="EMBL" id="BNJF01000001">
    <property type="protein sequence ID" value="GHO44115.1"/>
    <property type="molecule type" value="Genomic_DNA"/>
</dbReference>
<accession>A0A8J3HZR3</accession>
<reference evidence="1" key="1">
    <citation type="submission" date="2020-10" db="EMBL/GenBank/DDBJ databases">
        <title>Taxonomic study of unclassified bacteria belonging to the class Ktedonobacteria.</title>
        <authorList>
            <person name="Yabe S."/>
            <person name="Wang C.M."/>
            <person name="Zheng Y."/>
            <person name="Sakai Y."/>
            <person name="Cavaletti L."/>
            <person name="Monciardini P."/>
            <person name="Donadio S."/>
        </authorList>
    </citation>
    <scope>NUCLEOTIDE SEQUENCE</scope>
    <source>
        <strain evidence="1">SOSP1-1</strain>
    </source>
</reference>
<evidence type="ECO:0000313" key="1">
    <source>
        <dbReference type="EMBL" id="GHO44115.1"/>
    </source>
</evidence>
<name>A0A8J3HZR3_9CHLR</name>
<organism evidence="1 2">
    <name type="scientific">Ktedonospora formicarum</name>
    <dbReference type="NCBI Taxonomy" id="2778364"/>
    <lineage>
        <taxon>Bacteria</taxon>
        <taxon>Bacillati</taxon>
        <taxon>Chloroflexota</taxon>
        <taxon>Ktedonobacteria</taxon>
        <taxon>Ktedonobacterales</taxon>
        <taxon>Ktedonobacteraceae</taxon>
        <taxon>Ktedonospora</taxon>
    </lineage>
</organism>